<comment type="subcellular location">
    <subcellularLocation>
        <location evidence="1 9">Cell inner membrane</location>
        <topology evidence="1 9">Multi-pass membrane protein</topology>
    </subcellularLocation>
</comment>
<evidence type="ECO:0000256" key="4">
    <source>
        <dbReference type="ARBA" id="ARBA00022519"/>
    </source>
</evidence>
<feature type="transmembrane region" description="Helical" evidence="9">
    <location>
        <begin position="66"/>
        <end position="90"/>
    </location>
</feature>
<evidence type="ECO:0000256" key="3">
    <source>
        <dbReference type="ARBA" id="ARBA00022475"/>
    </source>
</evidence>
<dbReference type="PANTHER" id="PTHR35011:SF2">
    <property type="entry name" value="2,3-DIKETO-L-GULONATE TRAP TRANSPORTER SMALL PERMEASE PROTEIN YIAM"/>
    <property type="match status" value="1"/>
</dbReference>
<keyword evidence="2 9" id="KW-0813">Transport</keyword>
<dbReference type="Proteomes" id="UP001556196">
    <property type="component" value="Unassembled WGS sequence"/>
</dbReference>
<dbReference type="InterPro" id="IPR007387">
    <property type="entry name" value="TRAP_DctQ"/>
</dbReference>
<evidence type="ECO:0000259" key="10">
    <source>
        <dbReference type="Pfam" id="PF04290"/>
    </source>
</evidence>
<feature type="transmembrane region" description="Helical" evidence="9">
    <location>
        <begin position="26"/>
        <end position="46"/>
    </location>
</feature>
<evidence type="ECO:0000256" key="7">
    <source>
        <dbReference type="ARBA" id="ARBA00023136"/>
    </source>
</evidence>
<dbReference type="InterPro" id="IPR055348">
    <property type="entry name" value="DctQ"/>
</dbReference>
<dbReference type="EMBL" id="JBFOCI010000001">
    <property type="protein sequence ID" value="MEW9805052.1"/>
    <property type="molecule type" value="Genomic_DNA"/>
</dbReference>
<keyword evidence="4 9" id="KW-0997">Cell inner membrane</keyword>
<comment type="subunit">
    <text evidence="9">The complex comprises the extracytoplasmic solute receptor protein and the two transmembrane proteins.</text>
</comment>
<evidence type="ECO:0000313" key="12">
    <source>
        <dbReference type="Proteomes" id="UP001556196"/>
    </source>
</evidence>
<evidence type="ECO:0000256" key="8">
    <source>
        <dbReference type="ARBA" id="ARBA00038436"/>
    </source>
</evidence>
<evidence type="ECO:0000256" key="2">
    <source>
        <dbReference type="ARBA" id="ARBA00022448"/>
    </source>
</evidence>
<keyword evidence="5 9" id="KW-0812">Transmembrane</keyword>
<organism evidence="11 12">
    <name type="scientific">Mesorhizobium marinum</name>
    <dbReference type="NCBI Taxonomy" id="3228790"/>
    <lineage>
        <taxon>Bacteria</taxon>
        <taxon>Pseudomonadati</taxon>
        <taxon>Pseudomonadota</taxon>
        <taxon>Alphaproteobacteria</taxon>
        <taxon>Hyphomicrobiales</taxon>
        <taxon>Phyllobacteriaceae</taxon>
        <taxon>Mesorhizobium</taxon>
    </lineage>
</organism>
<reference evidence="11 12" key="1">
    <citation type="submission" date="2024-06" db="EMBL/GenBank/DDBJ databases">
        <authorList>
            <person name="Tuo L."/>
        </authorList>
    </citation>
    <scope>NUCLEOTIDE SEQUENCE [LARGE SCALE GENOMIC DNA]</scope>
    <source>
        <strain evidence="11 12">ZMM04-5</strain>
    </source>
</reference>
<keyword evidence="12" id="KW-1185">Reference proteome</keyword>
<comment type="similarity">
    <text evidence="8 9">Belongs to the TRAP transporter small permease family.</text>
</comment>
<feature type="transmembrane region" description="Helical" evidence="9">
    <location>
        <begin position="141"/>
        <end position="160"/>
    </location>
</feature>
<comment type="function">
    <text evidence="9">Part of the tripartite ATP-independent periplasmic (TRAP) transport system.</text>
</comment>
<evidence type="ECO:0000256" key="6">
    <source>
        <dbReference type="ARBA" id="ARBA00022989"/>
    </source>
</evidence>
<evidence type="ECO:0000256" key="9">
    <source>
        <dbReference type="RuleBase" id="RU369079"/>
    </source>
</evidence>
<protein>
    <recommendedName>
        <fullName evidence="9">TRAP transporter small permease protein</fullName>
    </recommendedName>
</protein>
<keyword evidence="6 9" id="KW-1133">Transmembrane helix</keyword>
<accession>A0ABV3QVF4</accession>
<evidence type="ECO:0000313" key="11">
    <source>
        <dbReference type="EMBL" id="MEW9805052.1"/>
    </source>
</evidence>
<dbReference type="RefSeq" id="WP_367722103.1">
    <property type="nucleotide sequence ID" value="NZ_JBFOCH010000024.1"/>
</dbReference>
<comment type="caution">
    <text evidence="11">The sequence shown here is derived from an EMBL/GenBank/DDBJ whole genome shotgun (WGS) entry which is preliminary data.</text>
</comment>
<evidence type="ECO:0000256" key="5">
    <source>
        <dbReference type="ARBA" id="ARBA00022692"/>
    </source>
</evidence>
<keyword evidence="7 9" id="KW-0472">Membrane</keyword>
<keyword evidence="3" id="KW-1003">Cell membrane</keyword>
<sequence length="165" mass="18006">MIGAELLDAELTEERVPPRPGIVTRLVEWLAVLLLGVTTALVLGNALSRYILNKPLPWAEELVINIMVWLGAAGMVIATMRGVLITCDIVTARLRPTIARRLSIACTLFSAAVMGIFTWLTVQYLLVFGGDLTPVLRIPKAWVICGLLFTTAGVTLALLAQLRRK</sequence>
<feature type="domain" description="Tripartite ATP-independent periplasmic transporters DctQ component" evidence="10">
    <location>
        <begin position="39"/>
        <end position="164"/>
    </location>
</feature>
<dbReference type="Pfam" id="PF04290">
    <property type="entry name" value="DctQ"/>
    <property type="match status" value="1"/>
</dbReference>
<name>A0ABV3QVF4_9HYPH</name>
<gene>
    <name evidence="11" type="ORF">ABUE31_03520</name>
</gene>
<evidence type="ECO:0000256" key="1">
    <source>
        <dbReference type="ARBA" id="ARBA00004429"/>
    </source>
</evidence>
<proteinExistence type="inferred from homology"/>
<dbReference type="PANTHER" id="PTHR35011">
    <property type="entry name" value="2,3-DIKETO-L-GULONATE TRAP TRANSPORTER SMALL PERMEASE PROTEIN YIAM"/>
    <property type="match status" value="1"/>
</dbReference>
<feature type="transmembrane region" description="Helical" evidence="9">
    <location>
        <begin position="102"/>
        <end position="121"/>
    </location>
</feature>